<organism evidence="3 4">
    <name type="scientific">Caldalkalibacillus horti</name>
    <dbReference type="NCBI Taxonomy" id="77523"/>
    <lineage>
        <taxon>Bacteria</taxon>
        <taxon>Bacillati</taxon>
        <taxon>Bacillota</taxon>
        <taxon>Bacilli</taxon>
        <taxon>Bacillales</taxon>
        <taxon>Bacillaceae</taxon>
        <taxon>Caldalkalibacillus</taxon>
    </lineage>
</organism>
<proteinExistence type="predicted"/>
<dbReference type="RefSeq" id="WP_307397875.1">
    <property type="nucleotide sequence ID" value="NZ_BAAADK010000004.1"/>
</dbReference>
<sequence>MTEKESGKVKKSFWKNWWFWAIAIIVIAAIASSGSDDSEQQTTTTVPAPATGETQQDQSADRTEEMNEEDQVEQEIQEDSEVEEVGGVQEVEETSIKKYDSGSYMVGTDIDPGLYRSEGDIYYWARLSGFSGELDDIKANGNPMSSSAIVEIKDTDIGFETQGSGFWYKIEDDFQGELLTEFGDGIYIVGKDIAAGTYRSDGHVDLIGYWARLKDFSGELDGIIANGNPDGSVIVEINTTDVGFQTFGSGLWTKID</sequence>
<feature type="transmembrane region" description="Helical" evidence="2">
    <location>
        <begin position="12"/>
        <end position="31"/>
    </location>
</feature>
<protein>
    <recommendedName>
        <fullName evidence="5">Transferrin-binding protein B C-lobe/N-lobe beta barrel domain-containing protein</fullName>
    </recommendedName>
</protein>
<feature type="compositionally biased region" description="Low complexity" evidence="1">
    <location>
        <begin position="40"/>
        <end position="54"/>
    </location>
</feature>
<accession>A0ABT9W4U1</accession>
<keyword evidence="4" id="KW-1185">Reference proteome</keyword>
<keyword evidence="2" id="KW-0472">Membrane</keyword>
<evidence type="ECO:0000313" key="4">
    <source>
        <dbReference type="Proteomes" id="UP001235840"/>
    </source>
</evidence>
<dbReference type="Proteomes" id="UP001235840">
    <property type="component" value="Unassembled WGS sequence"/>
</dbReference>
<evidence type="ECO:0008006" key="5">
    <source>
        <dbReference type="Google" id="ProtNLM"/>
    </source>
</evidence>
<dbReference type="EMBL" id="JAUSTY010000026">
    <property type="protein sequence ID" value="MDQ0168268.1"/>
    <property type="molecule type" value="Genomic_DNA"/>
</dbReference>
<name>A0ABT9W4U1_9BACI</name>
<comment type="caution">
    <text evidence="3">The sequence shown here is derived from an EMBL/GenBank/DDBJ whole genome shotgun (WGS) entry which is preliminary data.</text>
</comment>
<feature type="region of interest" description="Disordered" evidence="1">
    <location>
        <begin position="33"/>
        <end position="93"/>
    </location>
</feature>
<gene>
    <name evidence="3" type="ORF">J2S11_004221</name>
</gene>
<evidence type="ECO:0000313" key="3">
    <source>
        <dbReference type="EMBL" id="MDQ0168268.1"/>
    </source>
</evidence>
<keyword evidence="2" id="KW-0812">Transmembrane</keyword>
<reference evidence="3 4" key="1">
    <citation type="submission" date="2023-07" db="EMBL/GenBank/DDBJ databases">
        <title>Genomic Encyclopedia of Type Strains, Phase IV (KMG-IV): sequencing the most valuable type-strain genomes for metagenomic binning, comparative biology and taxonomic classification.</title>
        <authorList>
            <person name="Goeker M."/>
        </authorList>
    </citation>
    <scope>NUCLEOTIDE SEQUENCE [LARGE SCALE GENOMIC DNA]</scope>
    <source>
        <strain evidence="3 4">DSM 12751</strain>
    </source>
</reference>
<keyword evidence="2" id="KW-1133">Transmembrane helix</keyword>
<feature type="compositionally biased region" description="Acidic residues" evidence="1">
    <location>
        <begin position="66"/>
        <end position="84"/>
    </location>
</feature>
<evidence type="ECO:0000256" key="1">
    <source>
        <dbReference type="SAM" id="MobiDB-lite"/>
    </source>
</evidence>
<evidence type="ECO:0000256" key="2">
    <source>
        <dbReference type="SAM" id="Phobius"/>
    </source>
</evidence>